<evidence type="ECO:0000313" key="1">
    <source>
        <dbReference type="EMBL" id="KAL0067735.1"/>
    </source>
</evidence>
<accession>A0ABR3A2H8</accession>
<organism evidence="1 2">
    <name type="scientific">Marasmius tenuissimus</name>
    <dbReference type="NCBI Taxonomy" id="585030"/>
    <lineage>
        <taxon>Eukaryota</taxon>
        <taxon>Fungi</taxon>
        <taxon>Dikarya</taxon>
        <taxon>Basidiomycota</taxon>
        <taxon>Agaricomycotina</taxon>
        <taxon>Agaricomycetes</taxon>
        <taxon>Agaricomycetidae</taxon>
        <taxon>Agaricales</taxon>
        <taxon>Marasmiineae</taxon>
        <taxon>Marasmiaceae</taxon>
        <taxon>Marasmius</taxon>
    </lineage>
</organism>
<dbReference type="Proteomes" id="UP001437256">
    <property type="component" value="Unassembled WGS sequence"/>
</dbReference>
<keyword evidence="2" id="KW-1185">Reference proteome</keyword>
<sequence>MDLSSSLTHLELVDGDLPGWGRQSSIQAGDVLSLVGDFSALESLSMNYGVQERVPVCDPVDPIYDPRSTKLPSSLPRLRRLQLDAIWNVLLPWFLLPDVLSFPGLETLSLTLACSPAPLSVGIPLLQSFMDLYSSSVKDLTLYLTWQTIPGEICLAPLNWEPQ</sequence>
<name>A0ABR3A2H8_9AGAR</name>
<dbReference type="EMBL" id="JBBXMP010000023">
    <property type="protein sequence ID" value="KAL0067735.1"/>
    <property type="molecule type" value="Genomic_DNA"/>
</dbReference>
<comment type="caution">
    <text evidence="1">The sequence shown here is derived from an EMBL/GenBank/DDBJ whole genome shotgun (WGS) entry which is preliminary data.</text>
</comment>
<evidence type="ECO:0000313" key="2">
    <source>
        <dbReference type="Proteomes" id="UP001437256"/>
    </source>
</evidence>
<gene>
    <name evidence="1" type="ORF">AAF712_005175</name>
</gene>
<proteinExistence type="predicted"/>
<reference evidence="1 2" key="1">
    <citation type="submission" date="2024-05" db="EMBL/GenBank/DDBJ databases">
        <title>A draft genome resource for the thread blight pathogen Marasmius tenuissimus strain MS-2.</title>
        <authorList>
            <person name="Yulfo-Soto G.E."/>
            <person name="Baruah I.K."/>
            <person name="Amoako-Attah I."/>
            <person name="Bukari Y."/>
            <person name="Meinhardt L.W."/>
            <person name="Bailey B.A."/>
            <person name="Cohen S.P."/>
        </authorList>
    </citation>
    <scope>NUCLEOTIDE SEQUENCE [LARGE SCALE GENOMIC DNA]</scope>
    <source>
        <strain evidence="1 2">MS-2</strain>
    </source>
</reference>
<protein>
    <submittedName>
        <fullName evidence="1">Uncharacterized protein</fullName>
    </submittedName>
</protein>